<accession>A0AAE9Z9G8</accession>
<keyword evidence="2" id="KW-0170">Cobalt</keyword>
<keyword evidence="1" id="KW-0378">Hydrolase</keyword>
<organism evidence="3 4">
    <name type="scientific">Thalassomonas viridans</name>
    <dbReference type="NCBI Taxonomy" id="137584"/>
    <lineage>
        <taxon>Bacteria</taxon>
        <taxon>Pseudomonadati</taxon>
        <taxon>Pseudomonadota</taxon>
        <taxon>Gammaproteobacteria</taxon>
        <taxon>Alteromonadales</taxon>
        <taxon>Colwelliaceae</taxon>
        <taxon>Thalassomonas</taxon>
    </lineage>
</organism>
<dbReference type="PANTHER" id="PTHR43808">
    <property type="entry name" value="ACETYLORNITHINE DEACETYLASE"/>
    <property type="match status" value="1"/>
</dbReference>
<dbReference type="Pfam" id="PF01546">
    <property type="entry name" value="Peptidase_M20"/>
    <property type="match status" value="1"/>
</dbReference>
<dbReference type="InterPro" id="IPR050072">
    <property type="entry name" value="Peptidase_M20A"/>
</dbReference>
<dbReference type="Proteomes" id="UP000032352">
    <property type="component" value="Chromosome pTvir"/>
</dbReference>
<gene>
    <name evidence="3" type="ORF">SG34_029855</name>
</gene>
<evidence type="ECO:0000313" key="4">
    <source>
        <dbReference type="Proteomes" id="UP000032352"/>
    </source>
</evidence>
<dbReference type="KEGG" id="tvd:SG34_029855"/>
<evidence type="ECO:0000256" key="2">
    <source>
        <dbReference type="ARBA" id="ARBA00023285"/>
    </source>
</evidence>
<reference evidence="3 4" key="2">
    <citation type="journal article" date="2022" name="Mar. Drugs">
        <title>Bioassay-Guided Fractionation Leads to the Detection of Cholic Acid Generated by the Rare Thalassomonas sp.</title>
        <authorList>
            <person name="Pheiffer F."/>
            <person name="Schneider Y.K."/>
            <person name="Hansen E.H."/>
            <person name="Andersen J.H."/>
            <person name="Isaksson J."/>
            <person name="Busche T."/>
            <person name="R C."/>
            <person name="Kalinowski J."/>
            <person name="Zyl L.V."/>
            <person name="Trindade M."/>
        </authorList>
    </citation>
    <scope>NUCLEOTIDE SEQUENCE [LARGE SCALE GENOMIC DNA]</scope>
    <source>
        <strain evidence="3 4">XOM25</strain>
    </source>
</reference>
<dbReference type="RefSeq" id="WP_044838503.1">
    <property type="nucleotide sequence ID" value="NZ_CP059734.1"/>
</dbReference>
<name>A0AAE9Z9G8_9GAMM</name>
<dbReference type="Gene3D" id="3.40.630.10">
    <property type="entry name" value="Zn peptidases"/>
    <property type="match status" value="2"/>
</dbReference>
<dbReference type="GO" id="GO:0008777">
    <property type="term" value="F:acetylornithine deacetylase activity"/>
    <property type="evidence" value="ECO:0007669"/>
    <property type="project" value="TreeGrafter"/>
</dbReference>
<keyword evidence="4" id="KW-1185">Reference proteome</keyword>
<protein>
    <submittedName>
        <fullName evidence="3">M20/M25/M40 family metallo-hydrolase</fullName>
    </submittedName>
</protein>
<reference evidence="3 4" key="1">
    <citation type="journal article" date="2015" name="Genome Announc.">
        <title>Draft Genome Sequences of Marine Isolates of Thalassomonas viridans and Thalassomonas actiniarum.</title>
        <authorList>
            <person name="Olonade I."/>
            <person name="van Zyl L.J."/>
            <person name="Trindade M."/>
        </authorList>
    </citation>
    <scope>NUCLEOTIDE SEQUENCE [LARGE SCALE GENOMIC DNA]</scope>
    <source>
        <strain evidence="3 4">XOM25</strain>
    </source>
</reference>
<dbReference type="EMBL" id="CP059734">
    <property type="protein sequence ID" value="WDE08988.1"/>
    <property type="molecule type" value="Genomic_DNA"/>
</dbReference>
<evidence type="ECO:0000256" key="1">
    <source>
        <dbReference type="ARBA" id="ARBA00022801"/>
    </source>
</evidence>
<sequence>MDKTDIEANAFNPSYQHFLLELLNINTVSPMETGQSSELWQANRRYQALAQSIGFETVSFAAPDPEALITEDTPQSILQRAQEMGDDFYAQQANLLLQLGTSQAHNKKLVFNFHMDTVAPHLPVVVQNDLIKGRGVADAKGLGVAILAGIEKALKLRPQIRQQLCIQIQSVCGEEGGAMGFYGSRALASGSGYLNIIAEPTNGRYLDQSTSSMTAKITVDGESSTDDAPARGINATVILGAMAAFLAQKLDNPITALGAKMCIAGLHTGMLHNRVYGSGQLMLNFAYRSLEVAMQIEDLLESAFTAAKTVIADDLKNSRFFARSAANLDRVCSLQWTKRRLPVLNNRHQAMESVLQSAGIAREEDSGKAFTCDAMWFQQDNCYSVVFGPGDLGLNGAHTDNEFLPLSALTEYSEQIAGIVLAFHDNNKEDVQ</sequence>
<dbReference type="AlphaFoldDB" id="A0AAE9Z9G8"/>
<proteinExistence type="predicted"/>
<dbReference type="SUPFAM" id="SSF53187">
    <property type="entry name" value="Zn-dependent exopeptidases"/>
    <property type="match status" value="1"/>
</dbReference>
<dbReference type="InterPro" id="IPR002933">
    <property type="entry name" value="Peptidase_M20"/>
</dbReference>
<dbReference type="GO" id="GO:0006526">
    <property type="term" value="P:L-arginine biosynthetic process"/>
    <property type="evidence" value="ECO:0007669"/>
    <property type="project" value="TreeGrafter"/>
</dbReference>
<evidence type="ECO:0000313" key="3">
    <source>
        <dbReference type="EMBL" id="WDE08988.1"/>
    </source>
</evidence>
<dbReference type="PANTHER" id="PTHR43808:SF31">
    <property type="entry name" value="N-ACETYL-L-CITRULLINE DEACETYLASE"/>
    <property type="match status" value="1"/>
</dbReference>